<gene>
    <name evidence="2" type="ORF">ECRASSUSDP1_LOCUS28309</name>
</gene>
<proteinExistence type="predicted"/>
<feature type="region of interest" description="Disordered" evidence="1">
    <location>
        <begin position="31"/>
        <end position="51"/>
    </location>
</feature>
<dbReference type="InterPro" id="IPR009057">
    <property type="entry name" value="Homeodomain-like_sf"/>
</dbReference>
<comment type="caution">
    <text evidence="2">The sequence shown here is derived from an EMBL/GenBank/DDBJ whole genome shotgun (WGS) entry which is preliminary data.</text>
</comment>
<dbReference type="AlphaFoldDB" id="A0AAD1Y8L0"/>
<name>A0AAD1Y8L0_EUPCR</name>
<reference evidence="2" key="1">
    <citation type="submission" date="2023-07" db="EMBL/GenBank/DDBJ databases">
        <authorList>
            <consortium name="AG Swart"/>
            <person name="Singh M."/>
            <person name="Singh A."/>
            <person name="Seah K."/>
            <person name="Emmerich C."/>
        </authorList>
    </citation>
    <scope>NUCLEOTIDE SEQUENCE</scope>
    <source>
        <strain evidence="2">DP1</strain>
    </source>
</reference>
<protein>
    <recommendedName>
        <fullName evidence="4">Homeobox KN domain-containing protein</fullName>
    </recommendedName>
</protein>
<organism evidence="2 3">
    <name type="scientific">Euplotes crassus</name>
    <dbReference type="NCBI Taxonomy" id="5936"/>
    <lineage>
        <taxon>Eukaryota</taxon>
        <taxon>Sar</taxon>
        <taxon>Alveolata</taxon>
        <taxon>Ciliophora</taxon>
        <taxon>Intramacronucleata</taxon>
        <taxon>Spirotrichea</taxon>
        <taxon>Hypotrichia</taxon>
        <taxon>Euplotida</taxon>
        <taxon>Euplotidae</taxon>
        <taxon>Moneuplotes</taxon>
    </lineage>
</organism>
<sequence>MDNQIGESQKCDQIKPLEAFGVSTDIKIGHKSHSQSAFTKLPSKTKGRDKIKNRENRKLLKKWMEDHEDCPYPELEDIQELQRQTGLS</sequence>
<dbReference type="Gene3D" id="1.10.10.60">
    <property type="entry name" value="Homeodomain-like"/>
    <property type="match status" value="1"/>
</dbReference>
<evidence type="ECO:0000256" key="1">
    <source>
        <dbReference type="SAM" id="MobiDB-lite"/>
    </source>
</evidence>
<keyword evidence="3" id="KW-1185">Reference proteome</keyword>
<dbReference type="EMBL" id="CAMPGE010029215">
    <property type="protein sequence ID" value="CAI2386685.1"/>
    <property type="molecule type" value="Genomic_DNA"/>
</dbReference>
<dbReference type="SUPFAM" id="SSF46689">
    <property type="entry name" value="Homeodomain-like"/>
    <property type="match status" value="1"/>
</dbReference>
<accession>A0AAD1Y8L0</accession>
<evidence type="ECO:0000313" key="2">
    <source>
        <dbReference type="EMBL" id="CAI2386685.1"/>
    </source>
</evidence>
<dbReference type="Proteomes" id="UP001295684">
    <property type="component" value="Unassembled WGS sequence"/>
</dbReference>
<evidence type="ECO:0000313" key="3">
    <source>
        <dbReference type="Proteomes" id="UP001295684"/>
    </source>
</evidence>
<evidence type="ECO:0008006" key="4">
    <source>
        <dbReference type="Google" id="ProtNLM"/>
    </source>
</evidence>